<accession>A0A919V426</accession>
<evidence type="ECO:0000256" key="7">
    <source>
        <dbReference type="SAM" id="Phobius"/>
    </source>
</evidence>
<dbReference type="PROSITE" id="PS50850">
    <property type="entry name" value="MFS"/>
    <property type="match status" value="1"/>
</dbReference>
<feature type="transmembrane region" description="Helical" evidence="7">
    <location>
        <begin position="350"/>
        <end position="369"/>
    </location>
</feature>
<dbReference type="InterPro" id="IPR050171">
    <property type="entry name" value="MFS_Transporters"/>
</dbReference>
<evidence type="ECO:0000313" key="9">
    <source>
        <dbReference type="EMBL" id="GII90108.1"/>
    </source>
</evidence>
<keyword evidence="5 7" id="KW-1133">Transmembrane helix</keyword>
<keyword evidence="10" id="KW-1185">Reference proteome</keyword>
<feature type="transmembrane region" description="Helical" evidence="7">
    <location>
        <begin position="313"/>
        <end position="338"/>
    </location>
</feature>
<feature type="transmembrane region" description="Helical" evidence="7">
    <location>
        <begin position="153"/>
        <end position="175"/>
    </location>
</feature>
<keyword evidence="4 7" id="KW-0812">Transmembrane</keyword>
<evidence type="ECO:0000256" key="6">
    <source>
        <dbReference type="ARBA" id="ARBA00023136"/>
    </source>
</evidence>
<evidence type="ECO:0000259" key="8">
    <source>
        <dbReference type="PROSITE" id="PS50850"/>
    </source>
</evidence>
<comment type="subcellular location">
    <subcellularLocation>
        <location evidence="1">Cell membrane</location>
        <topology evidence="1">Multi-pass membrane protein</topology>
    </subcellularLocation>
</comment>
<feature type="transmembrane region" description="Helical" evidence="7">
    <location>
        <begin position="288"/>
        <end position="307"/>
    </location>
</feature>
<dbReference type="Pfam" id="PF07690">
    <property type="entry name" value="MFS_1"/>
    <property type="match status" value="1"/>
</dbReference>
<feature type="transmembrane region" description="Helical" evidence="7">
    <location>
        <begin position="222"/>
        <end position="241"/>
    </location>
</feature>
<dbReference type="EMBL" id="BOOW01000004">
    <property type="protein sequence ID" value="GII90108.1"/>
    <property type="molecule type" value="Genomic_DNA"/>
</dbReference>
<organism evidence="9 10">
    <name type="scientific">Sinosporangium siamense</name>
    <dbReference type="NCBI Taxonomy" id="1367973"/>
    <lineage>
        <taxon>Bacteria</taxon>
        <taxon>Bacillati</taxon>
        <taxon>Actinomycetota</taxon>
        <taxon>Actinomycetes</taxon>
        <taxon>Streptosporangiales</taxon>
        <taxon>Streptosporangiaceae</taxon>
        <taxon>Sinosporangium</taxon>
    </lineage>
</organism>
<dbReference type="InterPro" id="IPR011701">
    <property type="entry name" value="MFS"/>
</dbReference>
<evidence type="ECO:0000256" key="3">
    <source>
        <dbReference type="ARBA" id="ARBA00022475"/>
    </source>
</evidence>
<keyword evidence="6 7" id="KW-0472">Membrane</keyword>
<evidence type="ECO:0000256" key="4">
    <source>
        <dbReference type="ARBA" id="ARBA00022692"/>
    </source>
</evidence>
<dbReference type="InterPro" id="IPR036259">
    <property type="entry name" value="MFS_trans_sf"/>
</dbReference>
<dbReference type="SUPFAM" id="SSF103473">
    <property type="entry name" value="MFS general substrate transporter"/>
    <property type="match status" value="1"/>
</dbReference>
<keyword evidence="2" id="KW-0813">Transport</keyword>
<evidence type="ECO:0000313" key="10">
    <source>
        <dbReference type="Proteomes" id="UP000606172"/>
    </source>
</evidence>
<sequence>MPEPEPVAQTITPKPSFLASRIGGFPRTFWVLWTGSLLNRLGTMVEPFIGVYLTQARGHSLAVAGLVMAVYGAGALLSQLIAGWLTDRIGRRATLTGGMLVAAAGMLALGYSTSLPWIVAAMFVVGLALDAYRPASQALVADLIPAADRPRAYGLLFWAFNVGFSVAMSVGGLLAQSGIIWLFWINAVSAVAFGALVWVAVPETKTASQKKGGGFRDVLRDRLMLAFVLLSLAYTMIYSQAFSTLPLAMIGSGLTTVQYGVAMATNGILIVIVQPLINAWLARRDHSTVLAVGVAIVGVGFAFHALATSMTGFMVALLIWTTGEVITAGIGGAVVAGLAPPHLRGRYMGVYGFAWSGAALLAPPLGTWLLSIGPVALWCTMGVLGLAAAAGHMAIAPAIRRRAVQPAL</sequence>
<keyword evidence="3" id="KW-1003">Cell membrane</keyword>
<reference evidence="9" key="1">
    <citation type="submission" date="2021-01" db="EMBL/GenBank/DDBJ databases">
        <title>Whole genome shotgun sequence of Sinosporangium siamense NBRC 109515.</title>
        <authorList>
            <person name="Komaki H."/>
            <person name="Tamura T."/>
        </authorList>
    </citation>
    <scope>NUCLEOTIDE SEQUENCE</scope>
    <source>
        <strain evidence="9">NBRC 109515</strain>
    </source>
</reference>
<dbReference type="PANTHER" id="PTHR23517:SF2">
    <property type="entry name" value="MULTIDRUG RESISTANCE PROTEIN MDTH"/>
    <property type="match status" value="1"/>
</dbReference>
<name>A0A919V426_9ACTN</name>
<evidence type="ECO:0000256" key="1">
    <source>
        <dbReference type="ARBA" id="ARBA00004651"/>
    </source>
</evidence>
<feature type="transmembrane region" description="Helical" evidence="7">
    <location>
        <begin position="261"/>
        <end position="281"/>
    </location>
</feature>
<feature type="domain" description="Major facilitator superfamily (MFS) profile" evidence="8">
    <location>
        <begin position="28"/>
        <end position="400"/>
    </location>
</feature>
<proteinExistence type="predicted"/>
<gene>
    <name evidence="9" type="ORF">Ssi02_03390</name>
</gene>
<dbReference type="GO" id="GO:0022857">
    <property type="term" value="F:transmembrane transporter activity"/>
    <property type="evidence" value="ECO:0007669"/>
    <property type="project" value="InterPro"/>
</dbReference>
<dbReference type="AlphaFoldDB" id="A0A919V426"/>
<dbReference type="Proteomes" id="UP000606172">
    <property type="component" value="Unassembled WGS sequence"/>
</dbReference>
<evidence type="ECO:0000256" key="5">
    <source>
        <dbReference type="ARBA" id="ARBA00022989"/>
    </source>
</evidence>
<comment type="caution">
    <text evidence="9">The sequence shown here is derived from an EMBL/GenBank/DDBJ whole genome shotgun (WGS) entry which is preliminary data.</text>
</comment>
<feature type="transmembrane region" description="Helical" evidence="7">
    <location>
        <begin position="375"/>
        <end position="395"/>
    </location>
</feature>
<dbReference type="PANTHER" id="PTHR23517">
    <property type="entry name" value="RESISTANCE PROTEIN MDTM, PUTATIVE-RELATED-RELATED"/>
    <property type="match status" value="1"/>
</dbReference>
<feature type="transmembrane region" description="Helical" evidence="7">
    <location>
        <begin position="181"/>
        <end position="201"/>
    </location>
</feature>
<evidence type="ECO:0000256" key="2">
    <source>
        <dbReference type="ARBA" id="ARBA00022448"/>
    </source>
</evidence>
<feature type="transmembrane region" description="Helical" evidence="7">
    <location>
        <begin position="115"/>
        <end position="132"/>
    </location>
</feature>
<dbReference type="Gene3D" id="1.20.1250.20">
    <property type="entry name" value="MFS general substrate transporter like domains"/>
    <property type="match status" value="1"/>
</dbReference>
<feature type="transmembrane region" description="Helical" evidence="7">
    <location>
        <begin position="61"/>
        <end position="85"/>
    </location>
</feature>
<dbReference type="CDD" id="cd17329">
    <property type="entry name" value="MFS_MdtH_MDR_like"/>
    <property type="match status" value="1"/>
</dbReference>
<dbReference type="InterPro" id="IPR020846">
    <property type="entry name" value="MFS_dom"/>
</dbReference>
<dbReference type="GO" id="GO:0005886">
    <property type="term" value="C:plasma membrane"/>
    <property type="evidence" value="ECO:0007669"/>
    <property type="project" value="UniProtKB-SubCell"/>
</dbReference>
<protein>
    <submittedName>
        <fullName evidence="9">MFS transporter</fullName>
    </submittedName>
</protein>